<evidence type="ECO:0000256" key="2">
    <source>
        <dbReference type="ARBA" id="ARBA00006490"/>
    </source>
</evidence>
<dbReference type="PIRSF" id="PIRSF005572">
    <property type="entry name" value="NifS"/>
    <property type="match status" value="1"/>
</dbReference>
<dbReference type="Gene3D" id="3.90.1150.10">
    <property type="entry name" value="Aspartate Aminotransferase, domain 1"/>
    <property type="match status" value="1"/>
</dbReference>
<dbReference type="InterPro" id="IPR015422">
    <property type="entry name" value="PyrdxlP-dep_Trfase_small"/>
</dbReference>
<gene>
    <name evidence="9" type="ORF">SAMN06265827_101181</name>
</gene>
<dbReference type="AlphaFoldDB" id="A0A285F6C1"/>
<dbReference type="PROSITE" id="PS00595">
    <property type="entry name" value="AA_TRANSFER_CLASS_5"/>
    <property type="match status" value="1"/>
</dbReference>
<keyword evidence="6" id="KW-0411">Iron-sulfur</keyword>
<dbReference type="InterPro" id="IPR000192">
    <property type="entry name" value="Aminotrans_V_dom"/>
</dbReference>
<keyword evidence="5" id="KW-0408">Iron</keyword>
<dbReference type="InterPro" id="IPR016454">
    <property type="entry name" value="Cysteine_dSase"/>
</dbReference>
<evidence type="ECO:0000256" key="1">
    <source>
        <dbReference type="ARBA" id="ARBA00001933"/>
    </source>
</evidence>
<keyword evidence="4" id="KW-0663">Pyridoxal phosphate</keyword>
<dbReference type="FunFam" id="3.40.640.10:FF:000084">
    <property type="entry name" value="IscS-like cysteine desulfurase"/>
    <property type="match status" value="1"/>
</dbReference>
<dbReference type="Proteomes" id="UP000219573">
    <property type="component" value="Unassembled WGS sequence"/>
</dbReference>
<evidence type="ECO:0000256" key="6">
    <source>
        <dbReference type="ARBA" id="ARBA00023014"/>
    </source>
</evidence>
<comment type="similarity">
    <text evidence="2">Belongs to the class-V pyridoxal-phosphate-dependent aminotransferase family. NifS/IscS subfamily.</text>
</comment>
<evidence type="ECO:0000313" key="9">
    <source>
        <dbReference type="EMBL" id="SNY05936.1"/>
    </source>
</evidence>
<dbReference type="Pfam" id="PF00266">
    <property type="entry name" value="Aminotran_5"/>
    <property type="match status" value="1"/>
</dbReference>
<accession>A0A285F6C1</accession>
<name>A0A285F6C1_9FIRM</name>
<evidence type="ECO:0000256" key="7">
    <source>
        <dbReference type="RuleBase" id="RU004504"/>
    </source>
</evidence>
<keyword evidence="3" id="KW-0479">Metal-binding</keyword>
<evidence type="ECO:0000313" key="10">
    <source>
        <dbReference type="Proteomes" id="UP000219573"/>
    </source>
</evidence>
<protein>
    <submittedName>
        <fullName evidence="9">Cysteine desulfurase</fullName>
    </submittedName>
</protein>
<dbReference type="EMBL" id="OBDZ01000001">
    <property type="protein sequence ID" value="SNY05936.1"/>
    <property type="molecule type" value="Genomic_DNA"/>
</dbReference>
<reference evidence="10" key="1">
    <citation type="submission" date="2017-09" db="EMBL/GenBank/DDBJ databases">
        <authorList>
            <person name="Varghese N."/>
            <person name="Submissions S."/>
        </authorList>
    </citation>
    <scope>NUCLEOTIDE SEQUENCE [LARGE SCALE GENOMIC DNA]</scope>
    <source>
        <strain evidence="10">MSL47</strain>
    </source>
</reference>
<dbReference type="GO" id="GO:0051536">
    <property type="term" value="F:iron-sulfur cluster binding"/>
    <property type="evidence" value="ECO:0007669"/>
    <property type="project" value="UniProtKB-KW"/>
</dbReference>
<evidence type="ECO:0000256" key="3">
    <source>
        <dbReference type="ARBA" id="ARBA00022723"/>
    </source>
</evidence>
<dbReference type="GO" id="GO:0031071">
    <property type="term" value="F:cysteine desulfurase activity"/>
    <property type="evidence" value="ECO:0007669"/>
    <property type="project" value="UniProtKB-ARBA"/>
</dbReference>
<dbReference type="GO" id="GO:0046872">
    <property type="term" value="F:metal ion binding"/>
    <property type="evidence" value="ECO:0007669"/>
    <property type="project" value="UniProtKB-KW"/>
</dbReference>
<sequence length="383" mass="42292">MEEIYLDNAATTKPYPEVVEKMKIALTTTYGNPSSLHRMGIEAEKMIKEARKNIASKLDVSDKEVYFTSGGTESNNLAIKGAVNSLKRHGKRLITSSIEHPSVLNLFKRLESEGYDVKYLQVDNEGIIDLEELKAYLNDETILVSIMGVNNETGSIQPLAEIGELLSDYDNLYFHVDGVQGFGKVDIPLSKIGIDLYSISAHKIHGPKGTGALYIKRGTRIDNLISGSKQESGIRPGTENVPGIAGFGQAVELLPSQDDKEKMYRLKELLVTRVLDEIEDSYLNGPKIHSGAAHIANISFVGVKGEVLIHTLERDNIYLSTGAACSSKQDTPSYVLEAMKVKPKLIEGAIRFSFAPTTTVEEINYTVDKLKDAVKMLRKIMQR</sequence>
<evidence type="ECO:0000256" key="5">
    <source>
        <dbReference type="ARBA" id="ARBA00023004"/>
    </source>
</evidence>
<keyword evidence="10" id="KW-1185">Reference proteome</keyword>
<dbReference type="PANTHER" id="PTHR11601">
    <property type="entry name" value="CYSTEINE DESULFURYLASE FAMILY MEMBER"/>
    <property type="match status" value="1"/>
</dbReference>
<dbReference type="Gene3D" id="3.40.640.10">
    <property type="entry name" value="Type I PLP-dependent aspartate aminotransferase-like (Major domain)"/>
    <property type="match status" value="1"/>
</dbReference>
<evidence type="ECO:0000259" key="8">
    <source>
        <dbReference type="Pfam" id="PF00266"/>
    </source>
</evidence>
<organism evidence="9 10">
    <name type="scientific">Orenia metallireducens</name>
    <dbReference type="NCBI Taxonomy" id="1413210"/>
    <lineage>
        <taxon>Bacteria</taxon>
        <taxon>Bacillati</taxon>
        <taxon>Bacillota</taxon>
        <taxon>Clostridia</taxon>
        <taxon>Halanaerobiales</taxon>
        <taxon>Halobacteroidaceae</taxon>
        <taxon>Orenia</taxon>
    </lineage>
</organism>
<dbReference type="InterPro" id="IPR015424">
    <property type="entry name" value="PyrdxlP-dep_Trfase"/>
</dbReference>
<feature type="domain" description="Aminotransferase class V" evidence="8">
    <location>
        <begin position="4"/>
        <end position="364"/>
    </location>
</feature>
<dbReference type="SUPFAM" id="SSF53383">
    <property type="entry name" value="PLP-dependent transferases"/>
    <property type="match status" value="1"/>
</dbReference>
<dbReference type="NCBIfam" id="NF002806">
    <property type="entry name" value="PRK02948.1"/>
    <property type="match status" value="1"/>
</dbReference>
<dbReference type="InterPro" id="IPR015421">
    <property type="entry name" value="PyrdxlP-dep_Trfase_major"/>
</dbReference>
<dbReference type="RefSeq" id="WP_097016219.1">
    <property type="nucleotide sequence ID" value="NZ_OBDZ01000001.1"/>
</dbReference>
<dbReference type="STRING" id="1413210.U472_10515"/>
<comment type="cofactor">
    <cofactor evidence="1 7">
        <name>pyridoxal 5'-phosphate</name>
        <dbReference type="ChEBI" id="CHEBI:597326"/>
    </cofactor>
</comment>
<dbReference type="InterPro" id="IPR020578">
    <property type="entry name" value="Aminotrans_V_PyrdxlP_BS"/>
</dbReference>
<evidence type="ECO:0000256" key="4">
    <source>
        <dbReference type="ARBA" id="ARBA00022898"/>
    </source>
</evidence>
<dbReference type="PANTHER" id="PTHR11601:SF50">
    <property type="entry name" value="CYSTEINE DESULFURASE ISCS 2-RELATED"/>
    <property type="match status" value="1"/>
</dbReference>
<proteinExistence type="inferred from homology"/>
<dbReference type="Gene3D" id="1.10.260.50">
    <property type="match status" value="1"/>
</dbReference>